<keyword evidence="3" id="KW-1185">Reference proteome</keyword>
<reference evidence="2 3" key="1">
    <citation type="submission" date="2020-10" db="EMBL/GenBank/DDBJ databases">
        <title>Wide distribution of Phycisphaera-like planctomycetes from WD2101 soil group in peatlands and genome analysis of the first cultivated representative.</title>
        <authorList>
            <person name="Dedysh S.N."/>
            <person name="Beletsky A.V."/>
            <person name="Ivanova A."/>
            <person name="Kulichevskaya I.S."/>
            <person name="Suzina N.E."/>
            <person name="Philippov D.A."/>
            <person name="Rakitin A.L."/>
            <person name="Mardanov A.V."/>
            <person name="Ravin N.V."/>
        </authorList>
    </citation>
    <scope>NUCLEOTIDE SEQUENCE [LARGE SCALE GENOMIC DNA]</scope>
    <source>
        <strain evidence="2 3">M1803</strain>
    </source>
</reference>
<sequence length="245" mass="25047">MSVVLSRTLFRSALPLVALLLGSPAVAAPQPLNLTGVAQYDGWGNFNATTMPGYGTYPGASAWSSGSLGSNLAGSGDAVLNRIAGSGSSGPYVASSTIYFAGAGTLSVTDASPVANLKTVVFQIDLGPGSGSGFTAEPTLTYNGITAGPTPRKLELDGGIGALDPDGNPATTTTLLYQWDLTGITGITSYGVQWSNTQHTQLYAMRLDQSDTVTAVPEPAALAPLLLGTVALLRRRSRNSRPAAL</sequence>
<dbReference type="InterPro" id="IPR013424">
    <property type="entry name" value="Ice-binding_C"/>
</dbReference>
<dbReference type="KEGG" id="hbs:IPV69_01965"/>
<feature type="signal peptide" evidence="1">
    <location>
        <begin position="1"/>
        <end position="27"/>
    </location>
</feature>
<name>A0A7M2WXE4_9BACT</name>
<protein>
    <submittedName>
        <fullName evidence="2">PEP-CTERM sorting domain-containing protein</fullName>
    </submittedName>
</protein>
<dbReference type="AlphaFoldDB" id="A0A7M2WXE4"/>
<evidence type="ECO:0000313" key="3">
    <source>
        <dbReference type="Proteomes" id="UP000593765"/>
    </source>
</evidence>
<dbReference type="EMBL" id="CP063458">
    <property type="protein sequence ID" value="QOV90165.1"/>
    <property type="molecule type" value="Genomic_DNA"/>
</dbReference>
<evidence type="ECO:0000256" key="1">
    <source>
        <dbReference type="SAM" id="SignalP"/>
    </source>
</evidence>
<dbReference type="Proteomes" id="UP000593765">
    <property type="component" value="Chromosome"/>
</dbReference>
<feature type="chain" id="PRO_5034143072" evidence="1">
    <location>
        <begin position="28"/>
        <end position="245"/>
    </location>
</feature>
<evidence type="ECO:0000313" key="2">
    <source>
        <dbReference type="EMBL" id="QOV90165.1"/>
    </source>
</evidence>
<organism evidence="2 3">
    <name type="scientific">Humisphaera borealis</name>
    <dbReference type="NCBI Taxonomy" id="2807512"/>
    <lineage>
        <taxon>Bacteria</taxon>
        <taxon>Pseudomonadati</taxon>
        <taxon>Planctomycetota</taxon>
        <taxon>Phycisphaerae</taxon>
        <taxon>Tepidisphaerales</taxon>
        <taxon>Tepidisphaeraceae</taxon>
        <taxon>Humisphaera</taxon>
    </lineage>
</organism>
<keyword evidence="1" id="KW-0732">Signal</keyword>
<dbReference type="NCBIfam" id="TIGR02595">
    <property type="entry name" value="PEP_CTERM"/>
    <property type="match status" value="1"/>
</dbReference>
<gene>
    <name evidence="2" type="ORF">IPV69_01965</name>
</gene>
<dbReference type="RefSeq" id="WP_206293237.1">
    <property type="nucleotide sequence ID" value="NZ_CP063458.1"/>
</dbReference>
<proteinExistence type="predicted"/>
<accession>A0A7M2WXE4</accession>